<name>A0AAV3Y772_9GAST</name>
<dbReference type="AlphaFoldDB" id="A0AAV3Y772"/>
<dbReference type="InterPro" id="IPR009003">
    <property type="entry name" value="Peptidase_S1_PA"/>
</dbReference>
<keyword evidence="1" id="KW-0472">Membrane</keyword>
<organism evidence="2 3">
    <name type="scientific">Plakobranchus ocellatus</name>
    <dbReference type="NCBI Taxonomy" id="259542"/>
    <lineage>
        <taxon>Eukaryota</taxon>
        <taxon>Metazoa</taxon>
        <taxon>Spiralia</taxon>
        <taxon>Lophotrochozoa</taxon>
        <taxon>Mollusca</taxon>
        <taxon>Gastropoda</taxon>
        <taxon>Heterobranchia</taxon>
        <taxon>Euthyneura</taxon>
        <taxon>Panpulmonata</taxon>
        <taxon>Sacoglossa</taxon>
        <taxon>Placobranchoidea</taxon>
        <taxon>Plakobranchidae</taxon>
        <taxon>Plakobranchus</taxon>
    </lineage>
</organism>
<sequence>MSRVVKTVVAIVSVALPGSLGFLYWYHRRQMKACREADEKRNDQGNHECEVMANCNAESMEASLIWKKCTKHPGHSTFIPVEDFSITHLPNIYQSPELVEIIENVASRTVRLRVKDTSPARPDGYVFSRYHGRNITHTGTGWVRDIHDGQGPCRCPDCASKQTPMTRWWLVRIHTACHVVYDTLEAKVTSVDINSNHKISGLAGKAMTMNGLKVISKNEEQDLCRFYCATHDEILVDWLQTFTAQWEHLSSKKLTVADNAYSAFCVVVSHPHGQAKCVTIGKWKKCSEQNEIGECAQMYTTDTCRGSSGAPVILLKNLRGPGGWVPTIFPHSQTLDDGLNQSAIGGMRSY</sequence>
<accession>A0AAV3Y772</accession>
<evidence type="ECO:0000313" key="3">
    <source>
        <dbReference type="Proteomes" id="UP000735302"/>
    </source>
</evidence>
<keyword evidence="3" id="KW-1185">Reference proteome</keyword>
<keyword evidence="1" id="KW-1133">Transmembrane helix</keyword>
<reference evidence="2 3" key="1">
    <citation type="journal article" date="2021" name="Elife">
        <title>Chloroplast acquisition without the gene transfer in kleptoplastic sea slugs, Plakobranchus ocellatus.</title>
        <authorList>
            <person name="Maeda T."/>
            <person name="Takahashi S."/>
            <person name="Yoshida T."/>
            <person name="Shimamura S."/>
            <person name="Takaki Y."/>
            <person name="Nagai Y."/>
            <person name="Toyoda A."/>
            <person name="Suzuki Y."/>
            <person name="Arimoto A."/>
            <person name="Ishii H."/>
            <person name="Satoh N."/>
            <person name="Nishiyama T."/>
            <person name="Hasebe M."/>
            <person name="Maruyama T."/>
            <person name="Minagawa J."/>
            <person name="Obokata J."/>
            <person name="Shigenobu S."/>
        </authorList>
    </citation>
    <scope>NUCLEOTIDE SEQUENCE [LARGE SCALE GENOMIC DNA]</scope>
</reference>
<dbReference type="Proteomes" id="UP000735302">
    <property type="component" value="Unassembled WGS sequence"/>
</dbReference>
<protein>
    <submittedName>
        <fullName evidence="2">Uncharacterized protein</fullName>
    </submittedName>
</protein>
<gene>
    <name evidence="2" type="ORF">PoB_000515000</name>
</gene>
<proteinExistence type="predicted"/>
<comment type="caution">
    <text evidence="2">The sequence shown here is derived from an EMBL/GenBank/DDBJ whole genome shotgun (WGS) entry which is preliminary data.</text>
</comment>
<evidence type="ECO:0000256" key="1">
    <source>
        <dbReference type="SAM" id="Phobius"/>
    </source>
</evidence>
<keyword evidence="1" id="KW-0812">Transmembrane</keyword>
<evidence type="ECO:0000313" key="2">
    <source>
        <dbReference type="EMBL" id="GFN78644.1"/>
    </source>
</evidence>
<feature type="transmembrane region" description="Helical" evidence="1">
    <location>
        <begin position="7"/>
        <end position="26"/>
    </location>
</feature>
<dbReference type="SUPFAM" id="SSF50494">
    <property type="entry name" value="Trypsin-like serine proteases"/>
    <property type="match status" value="1"/>
</dbReference>
<dbReference type="EMBL" id="BLXT01000592">
    <property type="protein sequence ID" value="GFN78644.1"/>
    <property type="molecule type" value="Genomic_DNA"/>
</dbReference>